<sequence>MEDVLCFNALFHHKQNMKPVLQHINTIIECPACEHSNVTLCTVYVNHKTYSKCFFFKLKRQSDCKHCVIVISGCRHCIQTQLKRHTCEKMHVHLKQMQHVNVYRLSFVDLLTSL</sequence>
<reference evidence="1" key="1">
    <citation type="journal article" date="2020" name="Nature">
        <title>Giant virus diversity and host interactions through global metagenomics.</title>
        <authorList>
            <person name="Schulz F."/>
            <person name="Roux S."/>
            <person name="Paez-Espino D."/>
            <person name="Jungbluth S."/>
            <person name="Walsh D.A."/>
            <person name="Denef V.J."/>
            <person name="McMahon K.D."/>
            <person name="Konstantinidis K.T."/>
            <person name="Eloe-Fadrosh E.A."/>
            <person name="Kyrpides N.C."/>
            <person name="Woyke T."/>
        </authorList>
    </citation>
    <scope>NUCLEOTIDE SEQUENCE</scope>
    <source>
        <strain evidence="1">GVMAG-M-3300021473-15</strain>
    </source>
</reference>
<proteinExistence type="predicted"/>
<evidence type="ECO:0000313" key="1">
    <source>
        <dbReference type="EMBL" id="QHT06699.1"/>
    </source>
</evidence>
<name>A0A6C0CSM5_9ZZZZ</name>
<accession>A0A6C0CSM5</accession>
<organism evidence="1">
    <name type="scientific">viral metagenome</name>
    <dbReference type="NCBI Taxonomy" id="1070528"/>
    <lineage>
        <taxon>unclassified sequences</taxon>
        <taxon>metagenomes</taxon>
        <taxon>organismal metagenomes</taxon>
    </lineage>
</organism>
<protein>
    <submittedName>
        <fullName evidence="1">Uncharacterized protein</fullName>
    </submittedName>
</protein>
<dbReference type="AlphaFoldDB" id="A0A6C0CSM5"/>
<dbReference type="EMBL" id="MN739474">
    <property type="protein sequence ID" value="QHT06699.1"/>
    <property type="molecule type" value="Genomic_DNA"/>
</dbReference>